<dbReference type="PATRIC" id="fig|135735.6.peg.2232"/>
<dbReference type="InterPro" id="IPR043895">
    <property type="entry name" value="DUF5839"/>
</dbReference>
<dbReference type="OrthoDB" id="2940740at2"/>
<evidence type="ECO:0000313" key="2">
    <source>
        <dbReference type="Proteomes" id="UP000036202"/>
    </source>
</evidence>
<name>A0A1X7E7D5_9BACI</name>
<keyword evidence="2" id="KW-1185">Reference proteome</keyword>
<gene>
    <name evidence="1" type="ORF">BEH_10720</name>
</gene>
<dbReference type="KEGG" id="beo:BEH_10720"/>
<protein>
    <submittedName>
        <fullName evidence="1">Uncharacterized protein</fullName>
    </submittedName>
</protein>
<dbReference type="GeneID" id="93701282"/>
<accession>A0A0H4KI80</accession>
<dbReference type="Proteomes" id="UP000036202">
    <property type="component" value="Chromosome"/>
</dbReference>
<organism evidence="1 2">
    <name type="scientific">Priestia filamentosa</name>
    <dbReference type="NCBI Taxonomy" id="1402861"/>
    <lineage>
        <taxon>Bacteria</taxon>
        <taxon>Bacillati</taxon>
        <taxon>Bacillota</taxon>
        <taxon>Bacilli</taxon>
        <taxon>Bacillales</taxon>
        <taxon>Bacillaceae</taxon>
        <taxon>Priestia</taxon>
    </lineage>
</organism>
<sequence length="90" mass="10369">MKDNNTISGFHIKHRTENTIKVHPKKYNWHIPKALRHLDIQPGDIVRACAGPENKVCTILVMEAFREDIEIAGKTYKPVVRLVEKAPNRK</sequence>
<reference evidence="1 2" key="1">
    <citation type="journal article" date="2015" name="PLoS ONE">
        <title>Genome Sequence of Bacillus endophyticus and Analysis of Its Companion Mechanism in the Ketogulonigenium vulgare-Bacillus Strain Consortium.</title>
        <authorList>
            <person name="Jia N."/>
            <person name="Du J."/>
            <person name="Ding M.Z."/>
            <person name="Gao F."/>
            <person name="Yuan Y.J."/>
        </authorList>
    </citation>
    <scope>NUCLEOTIDE SEQUENCE [LARGE SCALE GENOMIC DNA]</scope>
    <source>
        <strain evidence="1 2">Hbe603</strain>
    </source>
</reference>
<dbReference type="EMBL" id="CP011974">
    <property type="protein sequence ID" value="AKO92521.1"/>
    <property type="molecule type" value="Genomic_DNA"/>
</dbReference>
<proteinExistence type="predicted"/>
<reference evidence="2" key="2">
    <citation type="submission" date="2015-06" db="EMBL/GenBank/DDBJ databases">
        <title>Genome Sequence of Bacillus endophyticus and Analysis of its Companion Mechanism in the Ketogulonigenium vulgare-Bacillus strain Consortium.</title>
        <authorList>
            <person name="Jia N."/>
            <person name="Du J."/>
            <person name="Ding M.-Z."/>
            <person name="Gao F."/>
            <person name="Yuan Y.-J."/>
        </authorList>
    </citation>
    <scope>NUCLEOTIDE SEQUENCE [LARGE SCALE GENOMIC DNA]</scope>
    <source>
        <strain evidence="2">Hbe603</strain>
    </source>
</reference>
<dbReference type="RefSeq" id="WP_019394577.1">
    <property type="nucleotide sequence ID" value="NZ_ALIM01000034.1"/>
</dbReference>
<dbReference type="AlphaFoldDB" id="A0A1X7E7D5"/>
<accession>A0A1X7E7D5</accession>
<evidence type="ECO:0000313" key="1">
    <source>
        <dbReference type="EMBL" id="AKO92521.1"/>
    </source>
</evidence>
<dbReference type="Pfam" id="PF19157">
    <property type="entry name" value="DUF5839"/>
    <property type="match status" value="1"/>
</dbReference>